<organism evidence="1 2">
    <name type="scientific">Campylobacter gastrosuis</name>
    <dbReference type="NCBI Taxonomy" id="2974576"/>
    <lineage>
        <taxon>Bacteria</taxon>
        <taxon>Pseudomonadati</taxon>
        <taxon>Campylobacterota</taxon>
        <taxon>Epsilonproteobacteria</taxon>
        <taxon>Campylobacterales</taxon>
        <taxon>Campylobacteraceae</taxon>
        <taxon>Campylobacter</taxon>
    </lineage>
</organism>
<sequence length="115" mass="13598">MHYFLKIENLPYNPVPYKRTTQRQKFKDANYKKYLAFKELIRWHFKAQNKTEPSLKGRYHVSVMATYKDKTHGDTDNVAKAVNDALFSDDKFVSGDYNFKYGKFGGLEVKIFKVE</sequence>
<accession>A0ABT7HTE8</accession>
<reference evidence="1" key="2">
    <citation type="journal article" date="2023" name="Microorganisms">
        <title>Isolation and Genomic Characteristics of Cat-Borne Campylobacter felis sp. nov. and Sheep-Borne Campylobacter ovis sp. nov.</title>
        <authorList>
            <person name="Wang H."/>
            <person name="Li Y."/>
            <person name="Gu Y."/>
            <person name="Zhou G."/>
            <person name="Chen X."/>
            <person name="Zhang X."/>
            <person name="Shao Z."/>
            <person name="Zhang J."/>
            <person name="Zhang M."/>
        </authorList>
    </citation>
    <scope>NUCLEOTIDE SEQUENCE</scope>
    <source>
        <strain evidence="1">PS10</strain>
    </source>
</reference>
<reference evidence="1" key="1">
    <citation type="submission" date="2022-08" db="EMBL/GenBank/DDBJ databases">
        <authorList>
            <person name="Wang H."/>
        </authorList>
    </citation>
    <scope>NUCLEOTIDE SEQUENCE</scope>
    <source>
        <strain evidence="1">PS10</strain>
    </source>
</reference>
<dbReference type="Proteomes" id="UP001173801">
    <property type="component" value="Unassembled WGS sequence"/>
</dbReference>
<evidence type="ECO:0000313" key="1">
    <source>
        <dbReference type="EMBL" id="MDL0090088.1"/>
    </source>
</evidence>
<evidence type="ECO:0000313" key="2">
    <source>
        <dbReference type="Proteomes" id="UP001173801"/>
    </source>
</evidence>
<comment type="caution">
    <text evidence="1">The sequence shown here is derived from an EMBL/GenBank/DDBJ whole genome shotgun (WGS) entry which is preliminary data.</text>
</comment>
<gene>
    <name evidence="1" type="ORF">NYG85_12050</name>
</gene>
<dbReference type="EMBL" id="JANURM010000053">
    <property type="protein sequence ID" value="MDL0090088.1"/>
    <property type="molecule type" value="Genomic_DNA"/>
</dbReference>
<dbReference type="SUPFAM" id="SSF103084">
    <property type="entry name" value="Holliday junction resolvase RusA"/>
    <property type="match status" value="1"/>
</dbReference>
<proteinExistence type="predicted"/>
<dbReference type="RefSeq" id="WP_284938912.1">
    <property type="nucleotide sequence ID" value="NZ_JANURM010000053.1"/>
</dbReference>
<protein>
    <submittedName>
        <fullName evidence="1">RusA family crossover junction endodeoxyribonuclease</fullName>
    </submittedName>
</protein>
<keyword evidence="2" id="KW-1185">Reference proteome</keyword>
<dbReference type="InterPro" id="IPR036614">
    <property type="entry name" value="RusA-like_sf"/>
</dbReference>
<dbReference type="InterPro" id="IPR008822">
    <property type="entry name" value="Endonuclease_RusA-like"/>
</dbReference>
<dbReference type="Pfam" id="PF05866">
    <property type="entry name" value="RusA"/>
    <property type="match status" value="1"/>
</dbReference>
<dbReference type="Gene3D" id="3.30.1330.70">
    <property type="entry name" value="Holliday junction resolvase RusA"/>
    <property type="match status" value="1"/>
</dbReference>
<name>A0ABT7HTE8_9BACT</name>